<feature type="transmembrane region" description="Helical" evidence="8">
    <location>
        <begin position="181"/>
        <end position="202"/>
    </location>
</feature>
<evidence type="ECO:0000256" key="2">
    <source>
        <dbReference type="ARBA" id="ARBA00008193"/>
    </source>
</evidence>
<evidence type="ECO:0000256" key="8">
    <source>
        <dbReference type="SAM" id="Phobius"/>
    </source>
</evidence>
<keyword evidence="5 8" id="KW-1133">Transmembrane helix</keyword>
<feature type="region of interest" description="Disordered" evidence="7">
    <location>
        <begin position="326"/>
        <end position="359"/>
    </location>
</feature>
<reference evidence="10 13" key="2">
    <citation type="submission" date="2020-08" db="EMBL/GenBank/DDBJ databases">
        <title>Sequencing the genomes of 1000 actinobacteria strains.</title>
        <authorList>
            <person name="Klenk H.-P."/>
        </authorList>
    </citation>
    <scope>NUCLEOTIDE SEQUENCE [LARGE SCALE GENOMIC DNA]</scope>
    <source>
        <strain evidence="10 13">DSM 22242</strain>
    </source>
</reference>
<comment type="caution">
    <text evidence="11">The sequence shown here is derived from an EMBL/GenBank/DDBJ whole genome shotgun (WGS) entry which is preliminary data.</text>
</comment>
<comment type="subcellular location">
    <subcellularLocation>
        <location evidence="1">Cell membrane</location>
        <topology evidence="1">Multi-pass membrane protein</topology>
    </subcellularLocation>
</comment>
<evidence type="ECO:0000256" key="1">
    <source>
        <dbReference type="ARBA" id="ARBA00004651"/>
    </source>
</evidence>
<evidence type="ECO:0000259" key="9">
    <source>
        <dbReference type="Pfam" id="PF03458"/>
    </source>
</evidence>
<dbReference type="PANTHER" id="PTHR30506">
    <property type="entry name" value="INNER MEMBRANE PROTEIN"/>
    <property type="match status" value="1"/>
</dbReference>
<dbReference type="AlphaFoldDB" id="A0A3N0ABJ6"/>
<feature type="compositionally biased region" description="Basic and acidic residues" evidence="7">
    <location>
        <begin position="399"/>
        <end position="416"/>
    </location>
</feature>
<name>A0A3N0ABJ6_9ACTN</name>
<evidence type="ECO:0000256" key="6">
    <source>
        <dbReference type="ARBA" id="ARBA00023136"/>
    </source>
</evidence>
<evidence type="ECO:0000313" key="11">
    <source>
        <dbReference type="EMBL" id="TJW10802.1"/>
    </source>
</evidence>
<sequence length="426" mass="45078">MGELEVAISMPYWLEFLAVMTGGLSGAMSAVRARYDVFGCAFIACVTGMGGGMMRDLLLQDYGIYAFQNPSLLVACVIASIIVFYFGRLATYLDPLVDLLDNLSVASWCIIGSGKSMSAGLGVVPSIILGTLTAVGGGILRDVLMSRRPAAFQAGPIYGSAAILGCTLYCVLDTSNILPSVNALLCAGVVLVIRYAALAFGWRTRPARDYSDVVTHAMKKPFRFIARKVHVPVGKTARDRDNSPGAQMRRAWGRFYNRISGHWMDAAEGGVEGGGQMTDQMPPLVKVQPTENIAAVTGGVVRWRKGRKGQPVSSLMADEGGRVANAQEDGEGATPASAPAPAAATDGATAMDPVPPGSDRIFVNRTELHRLMYELGASGEVDRSGAVERSGAATAAPSDGDRPEQDPFEPQTHEGEALTGVFAPRE</sequence>
<feature type="transmembrane region" description="Helical" evidence="8">
    <location>
        <begin position="37"/>
        <end position="54"/>
    </location>
</feature>
<keyword evidence="4 8" id="KW-0812">Transmembrane</keyword>
<evidence type="ECO:0000256" key="7">
    <source>
        <dbReference type="SAM" id="MobiDB-lite"/>
    </source>
</evidence>
<feature type="compositionally biased region" description="Low complexity" evidence="7">
    <location>
        <begin position="332"/>
        <end position="350"/>
    </location>
</feature>
<organism evidence="11 12">
    <name type="scientific">Parvibacter caecicola</name>
    <dbReference type="NCBI Taxonomy" id="747645"/>
    <lineage>
        <taxon>Bacteria</taxon>
        <taxon>Bacillati</taxon>
        <taxon>Actinomycetota</taxon>
        <taxon>Coriobacteriia</taxon>
        <taxon>Coriobacteriales</taxon>
        <taxon>Coriobacteriaceae</taxon>
        <taxon>Parvibacter</taxon>
    </lineage>
</organism>
<evidence type="ECO:0000313" key="13">
    <source>
        <dbReference type="Proteomes" id="UP000530850"/>
    </source>
</evidence>
<dbReference type="EMBL" id="SSTM01000003">
    <property type="protein sequence ID" value="TJW10802.1"/>
    <property type="molecule type" value="Genomic_DNA"/>
</dbReference>
<feature type="transmembrane region" description="Helical" evidence="8">
    <location>
        <begin position="156"/>
        <end position="175"/>
    </location>
</feature>
<dbReference type="PANTHER" id="PTHR30506:SF3">
    <property type="entry name" value="UPF0126 INNER MEMBRANE PROTEIN YADS-RELATED"/>
    <property type="match status" value="1"/>
</dbReference>
<gene>
    <name evidence="11" type="ORF">E5982_05900</name>
    <name evidence="10" type="ORF">FHR31_001154</name>
</gene>
<feature type="transmembrane region" description="Helical" evidence="8">
    <location>
        <begin position="12"/>
        <end position="30"/>
    </location>
</feature>
<feature type="region of interest" description="Disordered" evidence="7">
    <location>
        <begin position="382"/>
        <end position="426"/>
    </location>
</feature>
<keyword evidence="6 8" id="KW-0472">Membrane</keyword>
<dbReference type="Proteomes" id="UP000309454">
    <property type="component" value="Unassembled WGS sequence"/>
</dbReference>
<evidence type="ECO:0000256" key="4">
    <source>
        <dbReference type="ARBA" id="ARBA00022692"/>
    </source>
</evidence>
<proteinExistence type="inferred from homology"/>
<evidence type="ECO:0000313" key="10">
    <source>
        <dbReference type="EMBL" id="MBB3171336.1"/>
    </source>
</evidence>
<dbReference type="GO" id="GO:0005886">
    <property type="term" value="C:plasma membrane"/>
    <property type="evidence" value="ECO:0007669"/>
    <property type="project" value="UniProtKB-SubCell"/>
</dbReference>
<dbReference type="EMBL" id="JACHYA010000003">
    <property type="protein sequence ID" value="MBB3171336.1"/>
    <property type="molecule type" value="Genomic_DNA"/>
</dbReference>
<dbReference type="OrthoDB" id="9791874at2"/>
<evidence type="ECO:0000256" key="5">
    <source>
        <dbReference type="ARBA" id="ARBA00022989"/>
    </source>
</evidence>
<dbReference type="Pfam" id="PF03458">
    <property type="entry name" value="Gly_transporter"/>
    <property type="match status" value="2"/>
</dbReference>
<comment type="similarity">
    <text evidence="2">Belongs to the UPF0126 family.</text>
</comment>
<protein>
    <submittedName>
        <fullName evidence="10">Putative membrane protein YeiH</fullName>
    </submittedName>
    <submittedName>
        <fullName evidence="11">Trimeric intracellular cation channel family protein</fullName>
    </submittedName>
</protein>
<accession>A0A3N0ABJ6</accession>
<feature type="domain" description="Glycine transporter" evidence="9">
    <location>
        <begin position="99"/>
        <end position="172"/>
    </location>
</feature>
<feature type="transmembrane region" description="Helical" evidence="8">
    <location>
        <begin position="66"/>
        <end position="87"/>
    </location>
</feature>
<reference evidence="11 12" key="1">
    <citation type="submission" date="2019-04" db="EMBL/GenBank/DDBJ databases">
        <title>Microbes associate with the intestines of laboratory mice.</title>
        <authorList>
            <person name="Navarre W."/>
            <person name="Wong E."/>
            <person name="Huang K.C."/>
            <person name="Tropini C."/>
            <person name="Ng K."/>
            <person name="Yu B."/>
        </authorList>
    </citation>
    <scope>NUCLEOTIDE SEQUENCE [LARGE SCALE GENOMIC DNA]</scope>
    <source>
        <strain evidence="11 12">NM48_B13</strain>
    </source>
</reference>
<dbReference type="RefSeq" id="WP_123184892.1">
    <property type="nucleotide sequence ID" value="NZ_CANPEU010000008.1"/>
</dbReference>
<feature type="transmembrane region" description="Helical" evidence="8">
    <location>
        <begin position="123"/>
        <end position="144"/>
    </location>
</feature>
<evidence type="ECO:0000313" key="12">
    <source>
        <dbReference type="Proteomes" id="UP000309454"/>
    </source>
</evidence>
<keyword evidence="3" id="KW-1003">Cell membrane</keyword>
<dbReference type="Proteomes" id="UP000530850">
    <property type="component" value="Unassembled WGS sequence"/>
</dbReference>
<feature type="domain" description="Glycine transporter" evidence="9">
    <location>
        <begin position="12"/>
        <end position="86"/>
    </location>
</feature>
<dbReference type="InterPro" id="IPR005115">
    <property type="entry name" value="Gly_transporter"/>
</dbReference>
<dbReference type="GeneID" id="93356193"/>
<keyword evidence="12" id="KW-1185">Reference proteome</keyword>
<evidence type="ECO:0000256" key="3">
    <source>
        <dbReference type="ARBA" id="ARBA00022475"/>
    </source>
</evidence>